<sequence>MCDLQHNLKEDKVILASEEGMNFPKAKKLTELTQKPSGGEDMCDRSRENRQNHSPEQEHFEEYWKHKLLRMDLITGNMKTGIRPGIVKPLPHPTPHILPEPGLNPPSEGVLHSGGPYACAPDGFSTNKCADDDQQGYQKL</sequence>
<feature type="compositionally biased region" description="Pro residues" evidence="1">
    <location>
        <begin position="90"/>
        <end position="104"/>
    </location>
</feature>
<protein>
    <submittedName>
        <fullName evidence="2">Uncharacterized protein</fullName>
    </submittedName>
</protein>
<feature type="compositionally biased region" description="Basic and acidic residues" evidence="1">
    <location>
        <begin position="42"/>
        <end position="58"/>
    </location>
</feature>
<keyword evidence="3" id="KW-1185">Reference proteome</keyword>
<name>A0ABQ9W001_SAGOE</name>
<comment type="caution">
    <text evidence="2">The sequence shown here is derived from an EMBL/GenBank/DDBJ whole genome shotgun (WGS) entry which is preliminary data.</text>
</comment>
<evidence type="ECO:0000256" key="1">
    <source>
        <dbReference type="SAM" id="MobiDB-lite"/>
    </source>
</evidence>
<feature type="region of interest" description="Disordered" evidence="1">
    <location>
        <begin position="84"/>
        <end position="110"/>
    </location>
</feature>
<dbReference type="Proteomes" id="UP001266305">
    <property type="component" value="Unassembled WGS sequence"/>
</dbReference>
<organism evidence="2 3">
    <name type="scientific">Saguinus oedipus</name>
    <name type="common">Cotton-top tamarin</name>
    <name type="synonym">Oedipomidas oedipus</name>
    <dbReference type="NCBI Taxonomy" id="9490"/>
    <lineage>
        <taxon>Eukaryota</taxon>
        <taxon>Metazoa</taxon>
        <taxon>Chordata</taxon>
        <taxon>Craniata</taxon>
        <taxon>Vertebrata</taxon>
        <taxon>Euteleostomi</taxon>
        <taxon>Mammalia</taxon>
        <taxon>Eutheria</taxon>
        <taxon>Euarchontoglires</taxon>
        <taxon>Primates</taxon>
        <taxon>Haplorrhini</taxon>
        <taxon>Platyrrhini</taxon>
        <taxon>Cebidae</taxon>
        <taxon>Callitrichinae</taxon>
        <taxon>Saguinus</taxon>
    </lineage>
</organism>
<evidence type="ECO:0000313" key="3">
    <source>
        <dbReference type="Proteomes" id="UP001266305"/>
    </source>
</evidence>
<proteinExistence type="predicted"/>
<accession>A0ABQ9W001</accession>
<reference evidence="2 3" key="1">
    <citation type="submission" date="2023-05" db="EMBL/GenBank/DDBJ databases">
        <title>B98-5 Cell Line De Novo Hybrid Assembly: An Optical Mapping Approach.</title>
        <authorList>
            <person name="Kananen K."/>
            <person name="Auerbach J.A."/>
            <person name="Kautto E."/>
            <person name="Blachly J.S."/>
        </authorList>
    </citation>
    <scope>NUCLEOTIDE SEQUENCE [LARGE SCALE GENOMIC DNA]</scope>
    <source>
        <strain evidence="2">B95-8</strain>
        <tissue evidence="2">Cell line</tissue>
    </source>
</reference>
<feature type="region of interest" description="Disordered" evidence="1">
    <location>
        <begin position="32"/>
        <end position="58"/>
    </location>
</feature>
<gene>
    <name evidence="2" type="ORF">P7K49_008971</name>
</gene>
<evidence type="ECO:0000313" key="2">
    <source>
        <dbReference type="EMBL" id="KAK2114705.1"/>
    </source>
</evidence>
<dbReference type="EMBL" id="JASSZA010000004">
    <property type="protein sequence ID" value="KAK2114705.1"/>
    <property type="molecule type" value="Genomic_DNA"/>
</dbReference>